<evidence type="ECO:0000313" key="2">
    <source>
        <dbReference type="Proteomes" id="UP000601435"/>
    </source>
</evidence>
<evidence type="ECO:0000313" key="1">
    <source>
        <dbReference type="EMBL" id="CAE7758461.1"/>
    </source>
</evidence>
<reference evidence="1" key="1">
    <citation type="submission" date="2021-02" db="EMBL/GenBank/DDBJ databases">
        <authorList>
            <person name="Dougan E. K."/>
            <person name="Rhodes N."/>
            <person name="Thang M."/>
            <person name="Chan C."/>
        </authorList>
    </citation>
    <scope>NUCLEOTIDE SEQUENCE</scope>
</reference>
<gene>
    <name evidence="1" type="ORF">SNEC2469_LOCUS22042</name>
</gene>
<protein>
    <submittedName>
        <fullName evidence="1">Uncharacterized protein</fullName>
    </submittedName>
</protein>
<dbReference type="OrthoDB" id="10293771at2759"/>
<accession>A0A812Y2Y8</accession>
<organism evidence="1 2">
    <name type="scientific">Symbiodinium necroappetens</name>
    <dbReference type="NCBI Taxonomy" id="1628268"/>
    <lineage>
        <taxon>Eukaryota</taxon>
        <taxon>Sar</taxon>
        <taxon>Alveolata</taxon>
        <taxon>Dinophyceae</taxon>
        <taxon>Suessiales</taxon>
        <taxon>Symbiodiniaceae</taxon>
        <taxon>Symbiodinium</taxon>
    </lineage>
</organism>
<sequence length="146" mass="15753">MCMDEQYCEASSKPALTMPTVVPESVQLPSGPIAGQPADPPAANAREGYAAGVASVALLCHLQVEASYYKAIWEIVKPKVVRRLAFDQALTRKHPSLNVIVVADSDGNPADDLLSGFYDSGSEDPGGWPIWRRARGSPCRPCQSRR</sequence>
<proteinExistence type="predicted"/>
<keyword evidence="2" id="KW-1185">Reference proteome</keyword>
<dbReference type="AlphaFoldDB" id="A0A812Y2Y8"/>
<dbReference type="Proteomes" id="UP000601435">
    <property type="component" value="Unassembled WGS sequence"/>
</dbReference>
<dbReference type="EMBL" id="CAJNJA010039642">
    <property type="protein sequence ID" value="CAE7758461.1"/>
    <property type="molecule type" value="Genomic_DNA"/>
</dbReference>
<name>A0A812Y2Y8_9DINO</name>
<comment type="caution">
    <text evidence="1">The sequence shown here is derived from an EMBL/GenBank/DDBJ whole genome shotgun (WGS) entry which is preliminary data.</text>
</comment>